<feature type="compositionally biased region" description="Basic and acidic residues" evidence="2">
    <location>
        <begin position="490"/>
        <end position="508"/>
    </location>
</feature>
<evidence type="ECO:0000256" key="1">
    <source>
        <dbReference type="SAM" id="Coils"/>
    </source>
</evidence>
<feature type="region of interest" description="Disordered" evidence="2">
    <location>
        <begin position="490"/>
        <end position="536"/>
    </location>
</feature>
<proteinExistence type="predicted"/>
<feature type="compositionally biased region" description="Acidic residues" evidence="2">
    <location>
        <begin position="858"/>
        <end position="870"/>
    </location>
</feature>
<gene>
    <name evidence="3" type="ORF">LSTR_LSTR006723</name>
</gene>
<dbReference type="STRING" id="195883.A0A482XW73"/>
<evidence type="ECO:0008006" key="5">
    <source>
        <dbReference type="Google" id="ProtNLM"/>
    </source>
</evidence>
<feature type="compositionally biased region" description="Acidic residues" evidence="2">
    <location>
        <begin position="247"/>
        <end position="263"/>
    </location>
</feature>
<dbReference type="SMR" id="A0A482XW73"/>
<dbReference type="AlphaFoldDB" id="A0A482XW73"/>
<dbReference type="OrthoDB" id="661148at2759"/>
<evidence type="ECO:0000256" key="2">
    <source>
        <dbReference type="SAM" id="MobiDB-lite"/>
    </source>
</evidence>
<dbReference type="EMBL" id="QKKF02000071">
    <property type="protein sequence ID" value="RZF49309.1"/>
    <property type="molecule type" value="Genomic_DNA"/>
</dbReference>
<evidence type="ECO:0000313" key="3">
    <source>
        <dbReference type="EMBL" id="RZF49309.1"/>
    </source>
</evidence>
<accession>A0A482XW73</accession>
<name>A0A482XW73_LAOST</name>
<keyword evidence="1" id="KW-0175">Coiled coil</keyword>
<evidence type="ECO:0000313" key="4">
    <source>
        <dbReference type="Proteomes" id="UP000291343"/>
    </source>
</evidence>
<feature type="region of interest" description="Disordered" evidence="2">
    <location>
        <begin position="606"/>
        <end position="653"/>
    </location>
</feature>
<organism evidence="3 4">
    <name type="scientific">Laodelphax striatellus</name>
    <name type="common">Small brown planthopper</name>
    <name type="synonym">Delphax striatella</name>
    <dbReference type="NCBI Taxonomy" id="195883"/>
    <lineage>
        <taxon>Eukaryota</taxon>
        <taxon>Metazoa</taxon>
        <taxon>Ecdysozoa</taxon>
        <taxon>Arthropoda</taxon>
        <taxon>Hexapoda</taxon>
        <taxon>Insecta</taxon>
        <taxon>Pterygota</taxon>
        <taxon>Neoptera</taxon>
        <taxon>Paraneoptera</taxon>
        <taxon>Hemiptera</taxon>
        <taxon>Auchenorrhyncha</taxon>
        <taxon>Fulgoroidea</taxon>
        <taxon>Delphacidae</taxon>
        <taxon>Criomorphinae</taxon>
        <taxon>Laodelphax</taxon>
    </lineage>
</organism>
<feature type="coiled-coil region" evidence="1">
    <location>
        <begin position="959"/>
        <end position="987"/>
    </location>
</feature>
<sequence>MRVALTIRAIDHHDYDNQEGLITDWSTLIKWGFTGFYENIKNHLKTDRISIFFEDEDEDMFLPVVNGIAKIYVMSQSSSVGSSEVEKANSSKADVEPSRKSVTFGFCGPVSSDESFNMGLPDPISPDPIYKVSSSTGSFDPSMYESIPGKTISKSKKKSGKNKAEGASSSKVLGASARFIAELENNVDGVINKVAEKCSKKDETQTGNSSPAGNEVPVWLKQYLAEFRENLLEEVNCIVKGQCSNDGNDENGEANESPEEENQENIAETNSKYSQRQGRDHMLKKLESIQKHEKNLGDRMQKTKIKKLKIMEKVNASRNRLPIPRNPGRCAMNVHIICGLEPFRVRKGERFVKYWRITNSGTQTWTKQVCFLFYGVFIIINDLALQSKTNSIEYKVNNRDTINERCSFSNNFVPGSKLLRNSFENSFMYLFRVYVIIFCERTILRLTHIPEIIFTARPGAYESIWSFFHMGQQFGPLVFCHVIVEPKPEETKIEKSTEDAAQKPESKSGSDSISETDSDDSSDSIAVIDDENRDEETGFVVVPMPPCFFPDKPQDSAVNVVVKPRMKSEPSQENVKADQAAETSNNSGMKGFIGKMSKEAMKKLKKAKPSTVGPDAQKMSGDDNMAASGFSQTKPTLEKGNSSQSGGGESVYENLSNGVLKMDIGGPGSMPEERLSQPYQPTEAEWNDIMAWERYHELKLIKLFEEGKNTEAWQKYHELKMMKMFSDSLVRPAQYQAPPMVPEMAGHNFGLPQHPFNPVQARYPLPPMPFQAGFINPPIIPRPNMIVPPLPPMHPHPPMPVPPLSQHLKAPSSALGSHNVMFSVPPQQVVPPGVPLDLVNSIYFQPSPYGRPMPSSNDADDDDDYDDEANPDQKSPKWYTVKDAKLFYKISPANSSCNPVDLSNRPVKFDNLAESYNATVAKPNQSADDLFGRGRGGSLKSSLSKTLVDKKLVKTKPPKEAVETKVRNEEREVKESVETQIGNEEKESVAKRTIACEMESHSSSPLPSADAGIAAAAAAVPDEAEAMVAQFPENQPYVDILPESLVSGVISAVNTASSACASALNTLAQTRKQASQQTEKSVYDDPKFEESIAQLYEMGFYNYEKNCCLLKKYKFVVEDVVSHYCTNPNEI</sequence>
<protein>
    <recommendedName>
        <fullName evidence="5">UBA domain-containing protein</fullName>
    </recommendedName>
</protein>
<reference evidence="3 4" key="1">
    <citation type="journal article" date="2017" name="Gigascience">
        <title>Genome sequence of the small brown planthopper, Laodelphax striatellus.</title>
        <authorList>
            <person name="Zhu J."/>
            <person name="Jiang F."/>
            <person name="Wang X."/>
            <person name="Yang P."/>
            <person name="Bao Y."/>
            <person name="Zhao W."/>
            <person name="Wang W."/>
            <person name="Lu H."/>
            <person name="Wang Q."/>
            <person name="Cui N."/>
            <person name="Li J."/>
            <person name="Chen X."/>
            <person name="Luo L."/>
            <person name="Yu J."/>
            <person name="Kang L."/>
            <person name="Cui F."/>
        </authorList>
    </citation>
    <scope>NUCLEOTIDE SEQUENCE [LARGE SCALE GENOMIC DNA]</scope>
    <source>
        <strain evidence="3">Lst14</strain>
    </source>
</reference>
<feature type="compositionally biased region" description="Acidic residues" evidence="2">
    <location>
        <begin position="514"/>
        <end position="534"/>
    </location>
</feature>
<comment type="caution">
    <text evidence="3">The sequence shown here is derived from an EMBL/GenBank/DDBJ whole genome shotgun (WGS) entry which is preliminary data.</text>
</comment>
<keyword evidence="4" id="KW-1185">Reference proteome</keyword>
<feature type="region of interest" description="Disordered" evidence="2">
    <location>
        <begin position="565"/>
        <end position="590"/>
    </location>
</feature>
<feature type="region of interest" description="Disordered" evidence="2">
    <location>
        <begin position="141"/>
        <end position="168"/>
    </location>
</feature>
<feature type="compositionally biased region" description="Polar residues" evidence="2">
    <location>
        <begin position="629"/>
        <end position="644"/>
    </location>
</feature>
<feature type="region of interest" description="Disordered" evidence="2">
    <location>
        <begin position="847"/>
        <end position="877"/>
    </location>
</feature>
<dbReference type="InParanoid" id="A0A482XW73"/>
<feature type="region of interest" description="Disordered" evidence="2">
    <location>
        <begin position="243"/>
        <end position="279"/>
    </location>
</feature>
<dbReference type="Proteomes" id="UP000291343">
    <property type="component" value="Unassembled WGS sequence"/>
</dbReference>